<dbReference type="PANTHER" id="PTHR47657:SF7">
    <property type="entry name" value="STEROL REGULATORY ELEMENT-BINDING PROTEIN ECM22"/>
    <property type="match status" value="1"/>
</dbReference>
<dbReference type="PANTHER" id="PTHR47657">
    <property type="entry name" value="STEROL REGULATORY ELEMENT-BINDING PROTEIN ECM22"/>
    <property type="match status" value="1"/>
</dbReference>
<dbReference type="EMBL" id="CH408161">
    <property type="protein sequence ID" value="EDK41386.2"/>
    <property type="molecule type" value="Genomic_DNA"/>
</dbReference>
<dbReference type="GeneID" id="5124482"/>
<dbReference type="InterPro" id="IPR052400">
    <property type="entry name" value="Zn2-C6_fungal_TF"/>
</dbReference>
<proteinExistence type="predicted"/>
<keyword evidence="2" id="KW-1185">Reference proteome</keyword>
<name>A5DQD3_PICGU</name>
<dbReference type="VEuPathDB" id="FungiDB:PGUG_05484"/>
<dbReference type="InParanoid" id="A5DQD3"/>
<dbReference type="OMA" id="MINDIRE"/>
<protein>
    <submittedName>
        <fullName evidence="1">Uncharacterized protein</fullName>
    </submittedName>
</protein>
<dbReference type="KEGG" id="pgu:PGUG_05484"/>
<gene>
    <name evidence="1" type="ORF">PGUG_05484</name>
</gene>
<sequence length="405" mass="47644">MTKETLVNSTSTMMNLSRFELRLLHFFDQFCVPLFSFGVNMTAEHMWRNCVPPLFAKSPLVRKAMFSFASMNMWPLCDVSTLFLADVQDARELYQIAPSWSEYGVESTMPVDLFDSSMALASTDNLYKRTLNYFSDSISESQKALSLGINTVVNDPDRAAELGIAGVLIYSFLGLHPHRLVPILSFQLEEETEMSDEDDPSTDFVAICRGVQSTFELGIDAIIQTEFRTIYNTVEKVPSFIREHKFPIIVRLHKEMDDFYADYKDVVDPRIDAEIEALRESIDILATAFYYSSKLNYPVPLFKWAIFIPEFLDVLLREKHFFALRLYYHFACICVVSRFSLYHDRNMWKDFMEWWKNYNMKLYGGWYYDYDRSFYELIMDKNYKFSFESFKFLYEFDPELLVNIL</sequence>
<dbReference type="OrthoDB" id="3546279at2759"/>
<evidence type="ECO:0000313" key="1">
    <source>
        <dbReference type="EMBL" id="EDK41386.2"/>
    </source>
</evidence>
<evidence type="ECO:0000313" key="2">
    <source>
        <dbReference type="Proteomes" id="UP000001997"/>
    </source>
</evidence>
<reference evidence="1 2" key="1">
    <citation type="journal article" date="2009" name="Nature">
        <title>Evolution of pathogenicity and sexual reproduction in eight Candida genomes.</title>
        <authorList>
            <person name="Butler G."/>
            <person name="Rasmussen M.D."/>
            <person name="Lin M.F."/>
            <person name="Santos M.A."/>
            <person name="Sakthikumar S."/>
            <person name="Munro C.A."/>
            <person name="Rheinbay E."/>
            <person name="Grabherr M."/>
            <person name="Forche A."/>
            <person name="Reedy J.L."/>
            <person name="Agrafioti I."/>
            <person name="Arnaud M.B."/>
            <person name="Bates S."/>
            <person name="Brown A.J."/>
            <person name="Brunke S."/>
            <person name="Costanzo M.C."/>
            <person name="Fitzpatrick D.A."/>
            <person name="de Groot P.W."/>
            <person name="Harris D."/>
            <person name="Hoyer L.L."/>
            <person name="Hube B."/>
            <person name="Klis F.M."/>
            <person name="Kodira C."/>
            <person name="Lennard N."/>
            <person name="Logue M.E."/>
            <person name="Martin R."/>
            <person name="Neiman A.M."/>
            <person name="Nikolaou E."/>
            <person name="Quail M.A."/>
            <person name="Quinn J."/>
            <person name="Santos M.C."/>
            <person name="Schmitzberger F.F."/>
            <person name="Sherlock G."/>
            <person name="Shah P."/>
            <person name="Silverstein K.A."/>
            <person name="Skrzypek M.S."/>
            <person name="Soll D."/>
            <person name="Staggs R."/>
            <person name="Stansfield I."/>
            <person name="Stumpf M.P."/>
            <person name="Sudbery P.E."/>
            <person name="Srikantha T."/>
            <person name="Zeng Q."/>
            <person name="Berman J."/>
            <person name="Berriman M."/>
            <person name="Heitman J."/>
            <person name="Gow N.A."/>
            <person name="Lorenz M.C."/>
            <person name="Birren B.W."/>
            <person name="Kellis M."/>
            <person name="Cuomo C.A."/>
        </authorList>
    </citation>
    <scope>NUCLEOTIDE SEQUENCE [LARGE SCALE GENOMIC DNA]</scope>
    <source>
        <strain evidence="2">ATCC 6260 / CBS 566 / DSM 6381 / JCM 1539 / NBRC 10279 / NRRL Y-324</strain>
    </source>
</reference>
<dbReference type="HOGENOM" id="CLU_034207_0_0_1"/>
<accession>A5DQD3</accession>
<dbReference type="AlphaFoldDB" id="A5DQD3"/>
<dbReference type="RefSeq" id="XP_001482464.2">
    <property type="nucleotide sequence ID" value="XM_001482414.1"/>
</dbReference>
<dbReference type="Proteomes" id="UP000001997">
    <property type="component" value="Unassembled WGS sequence"/>
</dbReference>
<organism evidence="1 2">
    <name type="scientific">Meyerozyma guilliermondii (strain ATCC 6260 / CBS 566 / DSM 6381 / JCM 1539 / NBRC 10279 / NRRL Y-324)</name>
    <name type="common">Yeast</name>
    <name type="synonym">Candida guilliermondii</name>
    <dbReference type="NCBI Taxonomy" id="294746"/>
    <lineage>
        <taxon>Eukaryota</taxon>
        <taxon>Fungi</taxon>
        <taxon>Dikarya</taxon>
        <taxon>Ascomycota</taxon>
        <taxon>Saccharomycotina</taxon>
        <taxon>Pichiomycetes</taxon>
        <taxon>Debaryomycetaceae</taxon>
        <taxon>Meyerozyma</taxon>
    </lineage>
</organism>
<dbReference type="STRING" id="294746.A5DQD3"/>
<dbReference type="GO" id="GO:0000981">
    <property type="term" value="F:DNA-binding transcription factor activity, RNA polymerase II-specific"/>
    <property type="evidence" value="ECO:0007669"/>
    <property type="project" value="TreeGrafter"/>
</dbReference>
<dbReference type="eggNOG" id="ENOG502QW5G">
    <property type="taxonomic scope" value="Eukaryota"/>
</dbReference>